<dbReference type="PANTHER" id="PTHR44227">
    <property type="match status" value="1"/>
</dbReference>
<evidence type="ECO:0000256" key="3">
    <source>
        <dbReference type="PROSITE-ProRule" id="PRU00339"/>
    </source>
</evidence>
<proteinExistence type="predicted"/>
<reference evidence="4 5" key="1">
    <citation type="submission" date="2019-02" db="EMBL/GenBank/DDBJ databases">
        <title>Deep-cultivation of Planctomycetes and their phenomic and genomic characterization uncovers novel biology.</title>
        <authorList>
            <person name="Wiegand S."/>
            <person name="Jogler M."/>
            <person name="Boedeker C."/>
            <person name="Pinto D."/>
            <person name="Vollmers J."/>
            <person name="Rivas-Marin E."/>
            <person name="Kohn T."/>
            <person name="Peeters S.H."/>
            <person name="Heuer A."/>
            <person name="Rast P."/>
            <person name="Oberbeckmann S."/>
            <person name="Bunk B."/>
            <person name="Jeske O."/>
            <person name="Meyerdierks A."/>
            <person name="Storesund J.E."/>
            <person name="Kallscheuer N."/>
            <person name="Luecker S."/>
            <person name="Lage O.M."/>
            <person name="Pohl T."/>
            <person name="Merkel B.J."/>
            <person name="Hornburger P."/>
            <person name="Mueller R.-W."/>
            <person name="Bruemmer F."/>
            <person name="Labrenz M."/>
            <person name="Spormann A.M."/>
            <person name="Op Den Camp H."/>
            <person name="Overmann J."/>
            <person name="Amann R."/>
            <person name="Jetten M.S.M."/>
            <person name="Mascher T."/>
            <person name="Medema M.H."/>
            <person name="Devos D.P."/>
            <person name="Kaster A.-K."/>
            <person name="Ovreas L."/>
            <person name="Rohde M."/>
            <person name="Galperin M.Y."/>
            <person name="Jogler C."/>
        </authorList>
    </citation>
    <scope>NUCLEOTIDE SEQUENCE [LARGE SCALE GENOMIC DNA]</scope>
    <source>
        <strain evidence="4 5">Poly41</strain>
    </source>
</reference>
<dbReference type="EMBL" id="SJPV01000001">
    <property type="protein sequence ID" value="TWU42115.1"/>
    <property type="molecule type" value="Genomic_DNA"/>
</dbReference>
<evidence type="ECO:0000256" key="1">
    <source>
        <dbReference type="ARBA" id="ARBA00022737"/>
    </source>
</evidence>
<feature type="repeat" description="TPR" evidence="3">
    <location>
        <begin position="208"/>
        <end position="241"/>
    </location>
</feature>
<dbReference type="InterPro" id="IPR011990">
    <property type="entry name" value="TPR-like_helical_dom_sf"/>
</dbReference>
<dbReference type="Gene3D" id="1.25.40.10">
    <property type="entry name" value="Tetratricopeptide repeat domain"/>
    <property type="match status" value="2"/>
</dbReference>
<keyword evidence="2 3" id="KW-0802">TPR repeat</keyword>
<gene>
    <name evidence="4" type="ORF">Poly41_04110</name>
</gene>
<sequence>MKPFFTCIILILAVLASAGCRSIRRIGESRQSIAARRLSGQGFSAMHNDQWGDAETLFASALEVSSTDDRAHWGLAESLWQRNEADLAIRHMEQAVRLSAGDPKRVQRLGRMYLEVGRLEEAQQQSLTALATNRGSAEVWALRGDCLRAAGQLPRALAAYHRALAIQPDFPEVQLQAAEIYHQEKRYGRLLATLDRLQDGLGPDATPPRADVLQGIAMRQVGRFDEAQKSLVRAVQKNPSDATPHLELASLLLEQGDTEQAKQELAIALSVDPHSLDNNGWADHFRRQQERLAREQQIVGDAEQLR</sequence>
<dbReference type="Pfam" id="PF14559">
    <property type="entry name" value="TPR_19"/>
    <property type="match status" value="3"/>
</dbReference>
<dbReference type="InterPro" id="IPR052346">
    <property type="entry name" value="O-mannosyl-transferase_TMTC"/>
</dbReference>
<dbReference type="SUPFAM" id="SSF48452">
    <property type="entry name" value="TPR-like"/>
    <property type="match status" value="2"/>
</dbReference>
<organism evidence="4 5">
    <name type="scientific">Novipirellula artificiosorum</name>
    <dbReference type="NCBI Taxonomy" id="2528016"/>
    <lineage>
        <taxon>Bacteria</taxon>
        <taxon>Pseudomonadati</taxon>
        <taxon>Planctomycetota</taxon>
        <taxon>Planctomycetia</taxon>
        <taxon>Pirellulales</taxon>
        <taxon>Pirellulaceae</taxon>
        <taxon>Novipirellula</taxon>
    </lineage>
</organism>
<dbReference type="PROSITE" id="PS51257">
    <property type="entry name" value="PROKAR_LIPOPROTEIN"/>
    <property type="match status" value="1"/>
</dbReference>
<dbReference type="Proteomes" id="UP000319143">
    <property type="component" value="Unassembled WGS sequence"/>
</dbReference>
<name>A0A5C6E070_9BACT</name>
<accession>A0A5C6E070</accession>
<evidence type="ECO:0000313" key="4">
    <source>
        <dbReference type="EMBL" id="TWU42115.1"/>
    </source>
</evidence>
<dbReference type="InterPro" id="IPR019734">
    <property type="entry name" value="TPR_rpt"/>
</dbReference>
<feature type="repeat" description="TPR" evidence="3">
    <location>
        <begin position="242"/>
        <end position="275"/>
    </location>
</feature>
<dbReference type="PANTHER" id="PTHR44227:SF3">
    <property type="entry name" value="PROTEIN O-MANNOSYL-TRANSFERASE TMTC4"/>
    <property type="match status" value="1"/>
</dbReference>
<feature type="repeat" description="TPR" evidence="3">
    <location>
        <begin position="137"/>
        <end position="170"/>
    </location>
</feature>
<evidence type="ECO:0000313" key="5">
    <source>
        <dbReference type="Proteomes" id="UP000319143"/>
    </source>
</evidence>
<comment type="caution">
    <text evidence="4">The sequence shown here is derived from an EMBL/GenBank/DDBJ whole genome shotgun (WGS) entry which is preliminary data.</text>
</comment>
<protein>
    <submittedName>
        <fullName evidence="4">Cellulose synthase subunit BcsC</fullName>
    </submittedName>
</protein>
<dbReference type="SMART" id="SM00028">
    <property type="entry name" value="TPR"/>
    <property type="match status" value="6"/>
</dbReference>
<evidence type="ECO:0000256" key="2">
    <source>
        <dbReference type="ARBA" id="ARBA00022803"/>
    </source>
</evidence>
<dbReference type="AlphaFoldDB" id="A0A5C6E070"/>
<keyword evidence="5" id="KW-1185">Reference proteome</keyword>
<keyword evidence="1" id="KW-0677">Repeat</keyword>
<dbReference type="PROSITE" id="PS50005">
    <property type="entry name" value="TPR"/>
    <property type="match status" value="3"/>
</dbReference>
<dbReference type="RefSeq" id="WP_231615332.1">
    <property type="nucleotide sequence ID" value="NZ_SJPV01000001.1"/>
</dbReference>